<comment type="function">
    <text evidence="2">Removes the formyl group from the N-terminal Met of newly synthesized proteins. Requires at least a dipeptide for an efficient rate of reaction. N-terminal L-methionine is a prerequisite for activity but the enzyme has broad specificity at other positions.</text>
</comment>
<dbReference type="PANTHER" id="PTHR10458:SF22">
    <property type="entry name" value="PEPTIDE DEFORMYLASE"/>
    <property type="match status" value="1"/>
</dbReference>
<comment type="catalytic activity">
    <reaction evidence="2">
        <text>N-terminal N-formyl-L-methionyl-[peptide] + H2O = N-terminal L-methionyl-[peptide] + formate</text>
        <dbReference type="Rhea" id="RHEA:24420"/>
        <dbReference type="Rhea" id="RHEA-COMP:10639"/>
        <dbReference type="Rhea" id="RHEA-COMP:10640"/>
        <dbReference type="ChEBI" id="CHEBI:15377"/>
        <dbReference type="ChEBI" id="CHEBI:15740"/>
        <dbReference type="ChEBI" id="CHEBI:49298"/>
        <dbReference type="ChEBI" id="CHEBI:64731"/>
        <dbReference type="EC" id="3.5.1.88"/>
    </reaction>
</comment>
<dbReference type="PANTHER" id="PTHR10458">
    <property type="entry name" value="PEPTIDE DEFORMYLASE"/>
    <property type="match status" value="1"/>
</dbReference>
<dbReference type="NCBIfam" id="TIGR00079">
    <property type="entry name" value="pept_deformyl"/>
    <property type="match status" value="1"/>
</dbReference>
<gene>
    <name evidence="2" type="primary">def</name>
    <name evidence="3" type="ORF">A2438_05340</name>
</gene>
<dbReference type="InterPro" id="IPR023635">
    <property type="entry name" value="Peptide_deformylase"/>
</dbReference>
<dbReference type="AlphaFoldDB" id="A0A1F4U4W7"/>
<comment type="caution">
    <text evidence="3">The sequence shown here is derived from an EMBL/GenBank/DDBJ whole genome shotgun (WGS) entry which is preliminary data.</text>
</comment>
<dbReference type="PRINTS" id="PR01576">
    <property type="entry name" value="PDEFORMYLASE"/>
</dbReference>
<feature type="binding site" evidence="2">
    <location>
        <position position="101"/>
    </location>
    <ligand>
        <name>Fe cation</name>
        <dbReference type="ChEBI" id="CHEBI:24875"/>
    </ligand>
</feature>
<dbReference type="GO" id="GO:0046872">
    <property type="term" value="F:metal ion binding"/>
    <property type="evidence" value="ECO:0007669"/>
    <property type="project" value="UniProtKB-KW"/>
</dbReference>
<proteinExistence type="inferred from homology"/>
<protein>
    <recommendedName>
        <fullName evidence="2">Peptide deformylase</fullName>
        <shortName evidence="2">PDF</shortName>
        <ecNumber evidence="2">3.5.1.88</ecNumber>
    </recommendedName>
    <alternativeName>
        <fullName evidence="2">Polypeptide deformylase</fullName>
    </alternativeName>
</protein>
<dbReference type="EMBL" id="MEUJ01000005">
    <property type="protein sequence ID" value="OGC39919.1"/>
    <property type="molecule type" value="Genomic_DNA"/>
</dbReference>
<dbReference type="NCBIfam" id="NF001159">
    <property type="entry name" value="PRK00150.1-3"/>
    <property type="match status" value="1"/>
</dbReference>
<organism evidence="3 4">
    <name type="scientific">candidate division WOR-1 bacterium RIFOXYC2_FULL_46_14</name>
    <dbReference type="NCBI Taxonomy" id="1802587"/>
    <lineage>
        <taxon>Bacteria</taxon>
        <taxon>Bacillati</taxon>
        <taxon>Saganbacteria</taxon>
    </lineage>
</organism>
<name>A0A1F4U4W7_UNCSA</name>
<feature type="active site" evidence="2">
    <location>
        <position position="144"/>
    </location>
</feature>
<keyword evidence="2" id="KW-0378">Hydrolase</keyword>
<sequence>MILNILKYPDPLLKKKSKGVKSIDDKIKKLIKDMIETMLVAPGVGLAAPQVAQLVRVITVDVSLAKLPPEEKNSPWTDKPFGLVNPKIKKRSGSQTFEEGCLCLPGIVGPVQRYSDIIVEALDKNGKNVTIHAKGFLATVLQHEIDHLEGTVFIDRIKDKTLIRSINPKDEPSEDKL</sequence>
<feature type="binding site" evidence="2">
    <location>
        <position position="143"/>
    </location>
    <ligand>
        <name>Fe cation</name>
        <dbReference type="ChEBI" id="CHEBI:24875"/>
    </ligand>
</feature>
<evidence type="ECO:0000256" key="2">
    <source>
        <dbReference type="HAMAP-Rule" id="MF_00163"/>
    </source>
</evidence>
<dbReference type="Proteomes" id="UP000179242">
    <property type="component" value="Unassembled WGS sequence"/>
</dbReference>
<evidence type="ECO:0000256" key="1">
    <source>
        <dbReference type="ARBA" id="ARBA00010759"/>
    </source>
</evidence>
<dbReference type="GO" id="GO:0006412">
    <property type="term" value="P:translation"/>
    <property type="evidence" value="ECO:0007669"/>
    <property type="project" value="UniProtKB-UniRule"/>
</dbReference>
<comment type="cofactor">
    <cofactor evidence="2">
        <name>Fe(2+)</name>
        <dbReference type="ChEBI" id="CHEBI:29033"/>
    </cofactor>
    <text evidence="2">Binds 1 Fe(2+) ion.</text>
</comment>
<keyword evidence="2" id="KW-0479">Metal-binding</keyword>
<dbReference type="SUPFAM" id="SSF56420">
    <property type="entry name" value="Peptide deformylase"/>
    <property type="match status" value="1"/>
</dbReference>
<evidence type="ECO:0000313" key="3">
    <source>
        <dbReference type="EMBL" id="OGC39919.1"/>
    </source>
</evidence>
<dbReference type="Pfam" id="PF01327">
    <property type="entry name" value="Pep_deformylase"/>
    <property type="match status" value="1"/>
</dbReference>
<dbReference type="PIRSF" id="PIRSF004749">
    <property type="entry name" value="Pep_def"/>
    <property type="match status" value="1"/>
</dbReference>
<dbReference type="Gene3D" id="3.90.45.10">
    <property type="entry name" value="Peptide deformylase"/>
    <property type="match status" value="1"/>
</dbReference>
<accession>A0A1F4U4W7</accession>
<dbReference type="CDD" id="cd00487">
    <property type="entry name" value="Pep_deformylase"/>
    <property type="match status" value="1"/>
</dbReference>
<feature type="binding site" evidence="2">
    <location>
        <position position="147"/>
    </location>
    <ligand>
        <name>Fe cation</name>
        <dbReference type="ChEBI" id="CHEBI:24875"/>
    </ligand>
</feature>
<dbReference type="EC" id="3.5.1.88" evidence="2"/>
<dbReference type="GO" id="GO:0042586">
    <property type="term" value="F:peptide deformylase activity"/>
    <property type="evidence" value="ECO:0007669"/>
    <property type="project" value="UniProtKB-UniRule"/>
</dbReference>
<dbReference type="InterPro" id="IPR036821">
    <property type="entry name" value="Peptide_deformylase_sf"/>
</dbReference>
<keyword evidence="2" id="KW-0648">Protein biosynthesis</keyword>
<comment type="similarity">
    <text evidence="1 2">Belongs to the polypeptide deformylase family.</text>
</comment>
<dbReference type="HAMAP" id="MF_00163">
    <property type="entry name" value="Pep_deformylase"/>
    <property type="match status" value="1"/>
</dbReference>
<reference evidence="3 4" key="1">
    <citation type="journal article" date="2016" name="Nat. Commun.">
        <title>Thousands of microbial genomes shed light on interconnected biogeochemical processes in an aquifer system.</title>
        <authorList>
            <person name="Anantharaman K."/>
            <person name="Brown C.T."/>
            <person name="Hug L.A."/>
            <person name="Sharon I."/>
            <person name="Castelle C.J."/>
            <person name="Probst A.J."/>
            <person name="Thomas B.C."/>
            <person name="Singh A."/>
            <person name="Wilkins M.J."/>
            <person name="Karaoz U."/>
            <person name="Brodie E.L."/>
            <person name="Williams K.H."/>
            <person name="Hubbard S.S."/>
            <person name="Banfield J.F."/>
        </authorList>
    </citation>
    <scope>NUCLEOTIDE SEQUENCE [LARGE SCALE GENOMIC DNA]</scope>
</reference>
<evidence type="ECO:0000313" key="4">
    <source>
        <dbReference type="Proteomes" id="UP000179242"/>
    </source>
</evidence>
<keyword evidence="2" id="KW-0408">Iron</keyword>